<evidence type="ECO:0000313" key="2">
    <source>
        <dbReference type="Proteomes" id="UP000001887"/>
    </source>
</evidence>
<organism evidence="1 2">
    <name type="scientific">Pirellula staleyi (strain ATCC 27377 / DSM 6068 / ICPB 4128)</name>
    <name type="common">Pirella staleyi</name>
    <dbReference type="NCBI Taxonomy" id="530564"/>
    <lineage>
        <taxon>Bacteria</taxon>
        <taxon>Pseudomonadati</taxon>
        <taxon>Planctomycetota</taxon>
        <taxon>Planctomycetia</taxon>
        <taxon>Pirellulales</taxon>
        <taxon>Pirellulaceae</taxon>
        <taxon>Pirellula</taxon>
    </lineage>
</organism>
<accession>D2R2A9</accession>
<dbReference type="HOGENOM" id="CLU_113730_5_0_0"/>
<dbReference type="EMBL" id="CP001848">
    <property type="protein sequence ID" value="ADB15018.1"/>
    <property type="molecule type" value="Genomic_DNA"/>
</dbReference>
<evidence type="ECO:0000313" key="1">
    <source>
        <dbReference type="EMBL" id="ADB15018.1"/>
    </source>
</evidence>
<proteinExistence type="predicted"/>
<sequence precursor="true">MNRRYWLSLLLAILAVIGIGCGGPKLAEVEGIVLVDGQPQAGVTVEFQPEQGSPSFGETDATGRYELRFSRHKKGAEIGKHVVRISKDFDADENSPRVAGVKTVIPPQFNDETQLASEVQAGENKLDFSVTSLRTAVRANVPIRSMSE</sequence>
<keyword evidence="2" id="KW-1185">Reference proteome</keyword>
<dbReference type="PROSITE" id="PS51257">
    <property type="entry name" value="PROKAR_LIPOPROTEIN"/>
    <property type="match status" value="1"/>
</dbReference>
<name>D2R2A9_PIRSD</name>
<evidence type="ECO:0008006" key="3">
    <source>
        <dbReference type="Google" id="ProtNLM"/>
    </source>
</evidence>
<protein>
    <recommendedName>
        <fullName evidence="3">Carboxypeptidase regulatory-like domain-containing protein</fullName>
    </recommendedName>
</protein>
<dbReference type="OrthoDB" id="215725at2"/>
<dbReference type="Proteomes" id="UP000001887">
    <property type="component" value="Chromosome"/>
</dbReference>
<gene>
    <name evidence="1" type="ordered locus">Psta_0328</name>
</gene>
<dbReference type="eggNOG" id="ENOG5033DY7">
    <property type="taxonomic scope" value="Bacteria"/>
</dbReference>
<dbReference type="AlphaFoldDB" id="D2R2A9"/>
<dbReference type="KEGG" id="psl:Psta_0328"/>
<reference evidence="1 2" key="1">
    <citation type="journal article" date="2009" name="Stand. Genomic Sci.">
        <title>Complete genome sequence of Pirellula staleyi type strain (ATCC 27377).</title>
        <authorList>
            <person name="Clum A."/>
            <person name="Tindall B.J."/>
            <person name="Sikorski J."/>
            <person name="Ivanova N."/>
            <person name="Mavrommatis K."/>
            <person name="Lucas S."/>
            <person name="Glavina del Rio T."/>
            <person name="Nolan M."/>
            <person name="Chen F."/>
            <person name="Tice H."/>
            <person name="Pitluck S."/>
            <person name="Cheng J.F."/>
            <person name="Chertkov O."/>
            <person name="Brettin T."/>
            <person name="Han C."/>
            <person name="Detter J.C."/>
            <person name="Kuske C."/>
            <person name="Bruce D."/>
            <person name="Goodwin L."/>
            <person name="Ovchinikova G."/>
            <person name="Pati A."/>
            <person name="Mikhailova N."/>
            <person name="Chen A."/>
            <person name="Palaniappan K."/>
            <person name="Land M."/>
            <person name="Hauser L."/>
            <person name="Chang Y.J."/>
            <person name="Jeffries C.D."/>
            <person name="Chain P."/>
            <person name="Rohde M."/>
            <person name="Goker M."/>
            <person name="Bristow J."/>
            <person name="Eisen J.A."/>
            <person name="Markowitz V."/>
            <person name="Hugenholtz P."/>
            <person name="Kyrpides N.C."/>
            <person name="Klenk H.P."/>
            <person name="Lapidus A."/>
        </authorList>
    </citation>
    <scope>NUCLEOTIDE SEQUENCE [LARGE SCALE GENOMIC DNA]</scope>
    <source>
        <strain evidence="2">ATCC 27377 / DSM 6068 / ICPB 4128</strain>
    </source>
</reference>